<name>A0A921ENN5_9ACTN</name>
<keyword evidence="1" id="KW-1133">Transmembrane helix</keyword>
<accession>A0A921ENN5</accession>
<dbReference type="PANTHER" id="PTHR40078:SF1">
    <property type="entry name" value="INTEGRAL MEMBRANE PROTEIN"/>
    <property type="match status" value="1"/>
</dbReference>
<comment type="caution">
    <text evidence="2">The sequence shown here is derived from an EMBL/GenBank/DDBJ whole genome shotgun (WGS) entry which is preliminary data.</text>
</comment>
<reference evidence="2" key="2">
    <citation type="submission" date="2021-09" db="EMBL/GenBank/DDBJ databases">
        <authorList>
            <person name="Gilroy R."/>
        </authorList>
    </citation>
    <scope>NUCLEOTIDE SEQUENCE</scope>
    <source>
        <strain evidence="2">ChiGjej3B3-7470</strain>
    </source>
</reference>
<dbReference type="InterPro" id="IPR038750">
    <property type="entry name" value="YczE/YyaS-like"/>
</dbReference>
<feature type="transmembrane region" description="Helical" evidence="1">
    <location>
        <begin position="85"/>
        <end position="102"/>
    </location>
</feature>
<dbReference type="Proteomes" id="UP000712713">
    <property type="component" value="Unassembled WGS sequence"/>
</dbReference>
<evidence type="ECO:0000313" key="3">
    <source>
        <dbReference type="Proteomes" id="UP000712713"/>
    </source>
</evidence>
<feature type="transmembrane region" description="Helical" evidence="1">
    <location>
        <begin position="12"/>
        <end position="34"/>
    </location>
</feature>
<dbReference type="AlphaFoldDB" id="A0A921ENN5"/>
<evidence type="ECO:0000313" key="2">
    <source>
        <dbReference type="EMBL" id="HJE50880.1"/>
    </source>
</evidence>
<reference evidence="2" key="1">
    <citation type="journal article" date="2021" name="PeerJ">
        <title>Extensive microbial diversity within the chicken gut microbiome revealed by metagenomics and culture.</title>
        <authorList>
            <person name="Gilroy R."/>
            <person name="Ravi A."/>
            <person name="Getino M."/>
            <person name="Pursley I."/>
            <person name="Horton D.L."/>
            <person name="Alikhan N.F."/>
            <person name="Baker D."/>
            <person name="Gharbi K."/>
            <person name="Hall N."/>
            <person name="Watson M."/>
            <person name="Adriaenssens E.M."/>
            <person name="Foster-Nyarko E."/>
            <person name="Jarju S."/>
            <person name="Secka A."/>
            <person name="Antonio M."/>
            <person name="Oren A."/>
            <person name="Chaudhuri R.R."/>
            <person name="La Ragione R."/>
            <person name="Hildebrand F."/>
            <person name="Pallen M.J."/>
        </authorList>
    </citation>
    <scope>NUCLEOTIDE SEQUENCE</scope>
    <source>
        <strain evidence="2">ChiGjej3B3-7470</strain>
    </source>
</reference>
<protein>
    <submittedName>
        <fullName evidence="2">DUF6198 family protein</fullName>
    </submittedName>
</protein>
<dbReference type="Pfam" id="PF19700">
    <property type="entry name" value="DUF6198"/>
    <property type="match status" value="1"/>
</dbReference>
<feature type="transmembrane region" description="Helical" evidence="1">
    <location>
        <begin position="54"/>
        <end position="73"/>
    </location>
</feature>
<keyword evidence="1" id="KW-0472">Membrane</keyword>
<feature type="transmembrane region" description="Helical" evidence="1">
    <location>
        <begin position="161"/>
        <end position="182"/>
    </location>
</feature>
<feature type="transmembrane region" description="Helical" evidence="1">
    <location>
        <begin position="114"/>
        <end position="132"/>
    </location>
</feature>
<dbReference type="PANTHER" id="PTHR40078">
    <property type="entry name" value="INTEGRAL MEMBRANE PROTEIN-RELATED"/>
    <property type="match status" value="1"/>
</dbReference>
<keyword evidence="1" id="KW-0812">Transmembrane</keyword>
<proteinExistence type="predicted"/>
<organism evidence="2 3">
    <name type="scientific">Tessaracoccus flavescens</name>
    <dbReference type="NCBI Taxonomy" id="399497"/>
    <lineage>
        <taxon>Bacteria</taxon>
        <taxon>Bacillati</taxon>
        <taxon>Actinomycetota</taxon>
        <taxon>Actinomycetes</taxon>
        <taxon>Propionibacteriales</taxon>
        <taxon>Propionibacteriaceae</taxon>
        <taxon>Tessaracoccus</taxon>
    </lineage>
</organism>
<sequence length="220" mass="23492">MRGAAGRMILRYCTFLVGIIIMSFGVALSVQALIGTTPISAIPLVMSLATPFTLGQYTVAINVVLFIGQILILRRQFEKIQILQIPAAFAFGGACDLALWILRDVQPTSYPAQLATSILGSIVLGIGVWLQVSPKVLTLAGDGFIVAIAKVTKRLFGRVKIIVDSTLVAIAIVLSLVLLGGLEGVREGTVIAAFLVGYVVKLLQRKIPWPAALSPMQPPR</sequence>
<dbReference type="EMBL" id="DYZF01000064">
    <property type="protein sequence ID" value="HJE50880.1"/>
    <property type="molecule type" value="Genomic_DNA"/>
</dbReference>
<evidence type="ECO:0000256" key="1">
    <source>
        <dbReference type="SAM" id="Phobius"/>
    </source>
</evidence>
<gene>
    <name evidence="2" type="ORF">K8V15_02695</name>
</gene>